<feature type="domain" description="Knr4/Smi1-like" evidence="1">
    <location>
        <begin position="25"/>
        <end position="137"/>
    </location>
</feature>
<organism evidence="2 3">
    <name type="scientific">Photorhabdus bodei</name>
    <dbReference type="NCBI Taxonomy" id="2029681"/>
    <lineage>
        <taxon>Bacteria</taxon>
        <taxon>Pseudomonadati</taxon>
        <taxon>Pseudomonadota</taxon>
        <taxon>Gammaproteobacteria</taxon>
        <taxon>Enterobacterales</taxon>
        <taxon>Morganellaceae</taxon>
        <taxon>Photorhabdus</taxon>
    </lineage>
</organism>
<dbReference type="InterPro" id="IPR037883">
    <property type="entry name" value="Knr4/Smi1-like_sf"/>
</dbReference>
<dbReference type="InterPro" id="IPR018958">
    <property type="entry name" value="Knr4/Smi1-like_dom"/>
</dbReference>
<proteinExistence type="predicted"/>
<dbReference type="AlphaFoldDB" id="A0A329WQN1"/>
<gene>
    <name evidence="2" type="ORF">CKY02_22725</name>
</gene>
<dbReference type="GeneID" id="88808565"/>
<dbReference type="SMART" id="SM00860">
    <property type="entry name" value="SMI1_KNR4"/>
    <property type="match status" value="1"/>
</dbReference>
<name>A0A329WQN1_9GAMM</name>
<dbReference type="Proteomes" id="UP000250919">
    <property type="component" value="Unassembled WGS sequence"/>
</dbReference>
<accession>A0A329WQN1</accession>
<reference evidence="2 3" key="1">
    <citation type="journal article" date="2018" name="Int. J. Syst. Evol. Microbiol.">
        <title>Whole-genome-based revisit of Photorhabdus phylogeny: proposal for the elevation of most Photorhabdus subspecies to the species level and description of one novel species Photorhabdus bodei sp. nov., and one novel subspecies Photorhabdus laumondii subsp. clarkei subsp. nov.</title>
        <authorList>
            <person name="Machado R.A.R."/>
            <person name="Wuthrich D."/>
            <person name="Kuhnert P."/>
            <person name="Arce C.C.M."/>
            <person name="Thonen L."/>
            <person name="Ruiz C."/>
            <person name="Zhang X."/>
            <person name="Robert C.A.M."/>
            <person name="Karimi J."/>
            <person name="Kamali S."/>
            <person name="Ma J."/>
            <person name="Bruggmann R."/>
            <person name="Erb M."/>
        </authorList>
    </citation>
    <scope>NUCLEOTIDE SEQUENCE [LARGE SCALE GENOMIC DNA]</scope>
    <source>
        <strain evidence="2 3">LJ24-63</strain>
    </source>
</reference>
<dbReference type="EMBL" id="NSCM01000119">
    <property type="protein sequence ID" value="RAX06446.1"/>
    <property type="molecule type" value="Genomic_DNA"/>
</dbReference>
<evidence type="ECO:0000313" key="3">
    <source>
        <dbReference type="Proteomes" id="UP000250919"/>
    </source>
</evidence>
<dbReference type="Pfam" id="PF09346">
    <property type="entry name" value="SMI1_KNR4"/>
    <property type="match status" value="1"/>
</dbReference>
<comment type="caution">
    <text evidence="2">The sequence shown here is derived from an EMBL/GenBank/DDBJ whole genome shotgun (WGS) entry which is preliminary data.</text>
</comment>
<evidence type="ECO:0000313" key="2">
    <source>
        <dbReference type="EMBL" id="RAX06446.1"/>
    </source>
</evidence>
<evidence type="ECO:0000259" key="1">
    <source>
        <dbReference type="SMART" id="SM00860"/>
    </source>
</evidence>
<sequence>MNRDELIDLFAEYPDLLNMGSADDAPSPEWINKTEKALSLTLPDDYKWFLNNFGGGDICGDEIYSIYCIPFEEAIGGDLVYQNTIANNYLNEGRLVVSNTDFGEEFYFNTNNLVEVYISLGTENKLYASNFIEFLYKRLMSYK</sequence>
<dbReference type="Gene3D" id="3.40.1580.10">
    <property type="entry name" value="SMI1/KNR4-like"/>
    <property type="match status" value="1"/>
</dbReference>
<dbReference type="SUPFAM" id="SSF160631">
    <property type="entry name" value="SMI1/KNR4-like"/>
    <property type="match status" value="1"/>
</dbReference>
<protein>
    <submittedName>
        <fullName evidence="2">1,3-beta-glucan synthase regulator</fullName>
    </submittedName>
</protein>
<dbReference type="RefSeq" id="WP_110087159.1">
    <property type="nucleotide sequence ID" value="NZ_CAWNYH010000119.1"/>
</dbReference>